<dbReference type="Proteomes" id="UP001055439">
    <property type="component" value="Chromosome 6"/>
</dbReference>
<dbReference type="EMBL" id="CP097508">
    <property type="protein sequence ID" value="URE11542.1"/>
    <property type="molecule type" value="Genomic_DNA"/>
</dbReference>
<dbReference type="SMART" id="SM00382">
    <property type="entry name" value="AAA"/>
    <property type="match status" value="2"/>
</dbReference>
<keyword evidence="3 11" id="KW-0812">Transmembrane</keyword>
<evidence type="ECO:0000256" key="7">
    <source>
        <dbReference type="ARBA" id="ARBA00023136"/>
    </source>
</evidence>
<comment type="subcellular location">
    <subcellularLocation>
        <location evidence="1">Membrane</location>
        <topology evidence="1">Multi-pass membrane protein</topology>
    </subcellularLocation>
</comment>
<feature type="transmembrane region" description="Helical" evidence="11">
    <location>
        <begin position="1184"/>
        <end position="1213"/>
    </location>
</feature>
<gene>
    <name evidence="13" type="ORF">MUK42_23305</name>
</gene>
<evidence type="ECO:0000256" key="1">
    <source>
        <dbReference type="ARBA" id="ARBA00004141"/>
    </source>
</evidence>
<dbReference type="PANTHER" id="PTHR48041:SF11">
    <property type="entry name" value="ABC TRANSPORTER G FAMILY MEMBER 16"/>
    <property type="match status" value="1"/>
</dbReference>
<feature type="domain" description="ABC transporter" evidence="12">
    <location>
        <begin position="742"/>
        <end position="1002"/>
    </location>
</feature>
<dbReference type="Pfam" id="PF01061">
    <property type="entry name" value="ABC2_membrane"/>
    <property type="match status" value="2"/>
</dbReference>
<dbReference type="GO" id="GO:0016887">
    <property type="term" value="F:ATP hydrolysis activity"/>
    <property type="evidence" value="ECO:0007669"/>
    <property type="project" value="InterPro"/>
</dbReference>
<dbReference type="GO" id="GO:0016020">
    <property type="term" value="C:membrane"/>
    <property type="evidence" value="ECO:0007669"/>
    <property type="project" value="UniProtKB-SubCell"/>
</dbReference>
<dbReference type="InterPro" id="IPR050352">
    <property type="entry name" value="ABCG_transporters"/>
</dbReference>
<proteinExistence type="predicted"/>
<feature type="transmembrane region" description="Helical" evidence="11">
    <location>
        <begin position="1142"/>
        <end position="1163"/>
    </location>
</feature>
<feature type="transmembrane region" description="Helical" evidence="11">
    <location>
        <begin position="1247"/>
        <end position="1269"/>
    </location>
</feature>
<feature type="transmembrane region" description="Helical" evidence="11">
    <location>
        <begin position="406"/>
        <end position="427"/>
    </location>
</feature>
<evidence type="ECO:0000256" key="8">
    <source>
        <dbReference type="ARBA" id="ARBA00057315"/>
    </source>
</evidence>
<dbReference type="InterPro" id="IPR027417">
    <property type="entry name" value="P-loop_NTPase"/>
</dbReference>
<dbReference type="OrthoDB" id="66620at2759"/>
<dbReference type="InterPro" id="IPR013525">
    <property type="entry name" value="ABC2_TM"/>
</dbReference>
<dbReference type="PROSITE" id="PS00211">
    <property type="entry name" value="ABC_TRANSPORTER_1"/>
    <property type="match status" value="2"/>
</dbReference>
<evidence type="ECO:0000256" key="3">
    <source>
        <dbReference type="ARBA" id="ARBA00022692"/>
    </source>
</evidence>
<evidence type="ECO:0000256" key="5">
    <source>
        <dbReference type="ARBA" id="ARBA00022840"/>
    </source>
</evidence>
<organism evidence="13 14">
    <name type="scientific">Musa troglodytarum</name>
    <name type="common">fe'i banana</name>
    <dbReference type="NCBI Taxonomy" id="320322"/>
    <lineage>
        <taxon>Eukaryota</taxon>
        <taxon>Viridiplantae</taxon>
        <taxon>Streptophyta</taxon>
        <taxon>Embryophyta</taxon>
        <taxon>Tracheophyta</taxon>
        <taxon>Spermatophyta</taxon>
        <taxon>Magnoliopsida</taxon>
        <taxon>Liliopsida</taxon>
        <taxon>Zingiberales</taxon>
        <taxon>Musaceae</taxon>
        <taxon>Musa</taxon>
    </lineage>
</organism>
<feature type="transmembrane region" description="Helical" evidence="11">
    <location>
        <begin position="480"/>
        <end position="506"/>
    </location>
</feature>
<evidence type="ECO:0000256" key="9">
    <source>
        <dbReference type="ARBA" id="ARBA00068969"/>
    </source>
</evidence>
<evidence type="ECO:0000313" key="14">
    <source>
        <dbReference type="Proteomes" id="UP001055439"/>
    </source>
</evidence>
<feature type="transmembrane region" description="Helical" evidence="11">
    <location>
        <begin position="439"/>
        <end position="460"/>
    </location>
</feature>
<dbReference type="Pfam" id="PF19055">
    <property type="entry name" value="ABC2_membrane_7"/>
    <property type="match status" value="2"/>
</dbReference>
<dbReference type="PANTHER" id="PTHR48041">
    <property type="entry name" value="ABC TRANSPORTER G FAMILY MEMBER 28"/>
    <property type="match status" value="1"/>
</dbReference>
<feature type="transmembrane region" description="Helical" evidence="11">
    <location>
        <begin position="546"/>
        <end position="566"/>
    </location>
</feature>
<keyword evidence="4" id="KW-0547">Nucleotide-binding</keyword>
<dbReference type="InterPro" id="IPR017871">
    <property type="entry name" value="ABC_transporter-like_CS"/>
</dbReference>
<dbReference type="CDD" id="cd03213">
    <property type="entry name" value="ABCG_EPDR"/>
    <property type="match status" value="1"/>
</dbReference>
<keyword evidence="2" id="KW-0813">Transport</keyword>
<protein>
    <recommendedName>
        <fullName evidence="9">ABC transporter G family member 5</fullName>
    </recommendedName>
    <alternativeName>
        <fullName evidence="10">White-brown complex homolog protein 5</fullName>
    </alternativeName>
</protein>
<evidence type="ECO:0000256" key="10">
    <source>
        <dbReference type="ARBA" id="ARBA00076780"/>
    </source>
</evidence>
<evidence type="ECO:0000256" key="11">
    <source>
        <dbReference type="SAM" id="Phobius"/>
    </source>
</evidence>
<evidence type="ECO:0000256" key="2">
    <source>
        <dbReference type="ARBA" id="ARBA00022448"/>
    </source>
</evidence>
<dbReference type="FunFam" id="3.40.50.300:FF:000530">
    <property type="entry name" value="ABC transporter G family member 6"/>
    <property type="match status" value="2"/>
</dbReference>
<dbReference type="PROSITE" id="PS50893">
    <property type="entry name" value="ABC_TRANSPORTER_2"/>
    <property type="match status" value="2"/>
</dbReference>
<evidence type="ECO:0000256" key="4">
    <source>
        <dbReference type="ARBA" id="ARBA00022741"/>
    </source>
</evidence>
<dbReference type="InterPro" id="IPR003439">
    <property type="entry name" value="ABC_transporter-like_ATP-bd"/>
</dbReference>
<dbReference type="InterPro" id="IPR003593">
    <property type="entry name" value="AAA+_ATPase"/>
</dbReference>
<feature type="domain" description="ABC transporter" evidence="12">
    <location>
        <begin position="40"/>
        <end position="301"/>
    </location>
</feature>
<sequence>MAMTKEVNLTPFNSPSPLLAHQYCHHPLATGAADPCHFVLSFTDLSYSVKEPRSFPFFRKKNNETQPEALRGTRKLLDSISGEVRTGEILAVLGASGSGKTTLIDALANRIERASLRGCITLNCDRLEGRLLKAISAYVMQDDLMFPMLTVEETLMFAAKFRLPRSVSASKMKERVQALIDQLDLRSAAKTIIGDEGHRGVSGGERRRVSIGTDIIHDPIILFLDEPTSGLDSTSAFIVVQVLQRIARSGSMVIMSVHQPSYRILGLLDRLIFLSRGQTVYSGPPQGLPEFFAVFGSPIPDGGNPAEFALDLVRELEDTAPDGAKDLVTLNASNHQARARTSATAATGSCVPLQEAVRNSIASGKLVSGAMIDGAAPASYANPIWVEVSALTKRAIINMWRMPEILAFRLGDMLVTGFLLATIFWRLRDTPKDVRERIGFFAITITTIFFTSGDTLAVFIQERYIYMRETAYNTYRRSSYVVANAVTTFLPLVFLTIPLAFITFFGVGLSGGMDGLGFFFLTILATFWAGSGFVTFLSGILSHVVLGYTVAASVISYFLLLSGFFINRNRIPDYWIWLHYISLVKYPYEAVMQNEFSKDLSKCFARGVEMFDGSALGSLPTAKKMEVLTAIGQTLGMNIGNDTCIITGSDVLQEQSINQLNKWSCLETTAELMVSYDHNVGCRFMECTRFATPSTLSVVRDPSLLVPPPLLGPHHHPRHGGDDDPSYLDDVVAELPQFHFVLAFYDLSYSVWRSRRISCHRIAAADPEQPPAGRRVLLDSITGEVRTGEILAVLGASGSGKSTFIDALADRIERTSLQGSITLNGENLDSGLLKVISAYVMQDDLLFPMLTVEETLMFAAELRLPRSVSASRKRERVQTLIDQLGLRSAAKTIIGDEGHRGVSGGERRRVSIGTDIIHDPVILFLDEPTSGLDSTSAFMVVKVLQKIARSGSIVVMSVHQPSYRILTLLDRLLFLCRGQTVYSGPPHDLPGFFRQFGRPIPEGENATEFALDLVRELQDTNAGAAALVDFNRRWQTRPSALVAADITPLPLRDAMRISVSHGRLVGSVSVADNVAPASSLQKFANPAWKEVLVLSKRAFMNMRRMPEIFGIRLGTVLVSAFILGTIFWRLGESPKDVTERLGFFAIGITTVFFTCADALPVFIQERYIFMRETAYNAYRRSSYVLSNAIVGVPALILLSAAFASSTFFAVGLAGGVEGFVFFFLIIMASFWAGSGFVTFLSGVLSHVVLGYTVAAAILSYYLLFSGFFINRNRIPHYWIWFHYLSILKYAYEGALQNEFGGESSKCFSRGVQMFDGTSIGSLPMETKVRVLGAISKTLQMNLTSDSCIVTGLDVLQQQSINQLNKWECLLVTEQEEVR</sequence>
<dbReference type="GO" id="GO:0005524">
    <property type="term" value="F:ATP binding"/>
    <property type="evidence" value="ECO:0007669"/>
    <property type="project" value="UniProtKB-KW"/>
</dbReference>
<accession>A0A9E7KBF6</accession>
<keyword evidence="5" id="KW-0067">ATP-binding</keyword>
<evidence type="ECO:0000256" key="6">
    <source>
        <dbReference type="ARBA" id="ARBA00022989"/>
    </source>
</evidence>
<reference evidence="13" key="1">
    <citation type="submission" date="2022-05" db="EMBL/GenBank/DDBJ databases">
        <title>The Musa troglodytarum L. genome provides insights into the mechanism of non-climacteric behaviour and enrichment of carotenoids.</title>
        <authorList>
            <person name="Wang J."/>
        </authorList>
    </citation>
    <scope>NUCLEOTIDE SEQUENCE</scope>
    <source>
        <tissue evidence="13">Leaf</tissue>
    </source>
</reference>
<feature type="transmembrane region" description="Helical" evidence="11">
    <location>
        <begin position="1109"/>
        <end position="1130"/>
    </location>
</feature>
<name>A0A9E7KBF6_9LILI</name>
<dbReference type="Pfam" id="PF00005">
    <property type="entry name" value="ABC_tran"/>
    <property type="match status" value="2"/>
</dbReference>
<dbReference type="SUPFAM" id="SSF52540">
    <property type="entry name" value="P-loop containing nucleoside triphosphate hydrolases"/>
    <property type="match status" value="2"/>
</dbReference>
<dbReference type="InterPro" id="IPR043926">
    <property type="entry name" value="ABCG_dom"/>
</dbReference>
<comment type="function">
    <text evidence="8">Essential transporter for growth and development under abiotic stress. Mediates shoot branching by promoting the outgrowth of lateral shoots. Required for salt tolerance via Na/K homeostasis, at least partly by regulating SKC1/OsHKT1;5. Necessary for hypodermal suberization of roots, which contributes to formation of the apoplastic barrier.</text>
</comment>
<evidence type="ECO:0000313" key="13">
    <source>
        <dbReference type="EMBL" id="URE11542.1"/>
    </source>
</evidence>
<keyword evidence="14" id="KW-1185">Reference proteome</keyword>
<keyword evidence="7 11" id="KW-0472">Membrane</keyword>
<feature type="transmembrane region" description="Helical" evidence="11">
    <location>
        <begin position="1219"/>
        <end position="1240"/>
    </location>
</feature>
<keyword evidence="6 11" id="KW-1133">Transmembrane helix</keyword>
<dbReference type="GO" id="GO:0140359">
    <property type="term" value="F:ABC-type transporter activity"/>
    <property type="evidence" value="ECO:0007669"/>
    <property type="project" value="InterPro"/>
</dbReference>
<dbReference type="Gene3D" id="3.40.50.300">
    <property type="entry name" value="P-loop containing nucleotide triphosphate hydrolases"/>
    <property type="match status" value="2"/>
</dbReference>
<evidence type="ECO:0000259" key="12">
    <source>
        <dbReference type="PROSITE" id="PS50893"/>
    </source>
</evidence>
<feature type="transmembrane region" description="Helical" evidence="11">
    <location>
        <begin position="518"/>
        <end position="540"/>
    </location>
</feature>